<dbReference type="PROSITE" id="PS50005">
    <property type="entry name" value="TPR"/>
    <property type="match status" value="1"/>
</dbReference>
<evidence type="ECO:0000313" key="13">
    <source>
        <dbReference type="Proteomes" id="UP000287224"/>
    </source>
</evidence>
<dbReference type="GO" id="GO:0005874">
    <property type="term" value="C:microtubule"/>
    <property type="evidence" value="ECO:0007669"/>
    <property type="project" value="UniProtKB-KW"/>
</dbReference>
<dbReference type="EMBL" id="BIFQ01000001">
    <property type="protein sequence ID" value="GCE03098.1"/>
    <property type="molecule type" value="Genomic_DNA"/>
</dbReference>
<comment type="similarity">
    <text evidence="2">Belongs to the kinesin light chain family.</text>
</comment>
<dbReference type="GO" id="GO:0005871">
    <property type="term" value="C:kinesin complex"/>
    <property type="evidence" value="ECO:0007669"/>
    <property type="project" value="InterPro"/>
</dbReference>
<dbReference type="Gene3D" id="3.40.50.300">
    <property type="entry name" value="P-loop containing nucleotide triphosphate hydrolases"/>
    <property type="match status" value="1"/>
</dbReference>
<keyword evidence="5" id="KW-0677">Repeat</keyword>
<comment type="subcellular location">
    <subcellularLocation>
        <location evidence="1">Cytoplasm</location>
        <location evidence="1">Cytoskeleton</location>
    </subcellularLocation>
</comment>
<comment type="caution">
    <text evidence="12">The sequence shown here is derived from an EMBL/GenBank/DDBJ whole genome shotgun (WGS) entry which is preliminary data.</text>
</comment>
<dbReference type="InterPro" id="IPR027417">
    <property type="entry name" value="P-loop_NTPase"/>
</dbReference>
<name>A0A401Z8F5_9CHLR</name>
<dbReference type="SMART" id="SM00382">
    <property type="entry name" value="AAA"/>
    <property type="match status" value="1"/>
</dbReference>
<dbReference type="Pfam" id="PF13424">
    <property type="entry name" value="TPR_12"/>
    <property type="match status" value="3"/>
</dbReference>
<evidence type="ECO:0000256" key="9">
    <source>
        <dbReference type="ARBA" id="ARBA00023212"/>
    </source>
</evidence>
<evidence type="ECO:0000256" key="5">
    <source>
        <dbReference type="ARBA" id="ARBA00022737"/>
    </source>
</evidence>
<dbReference type="InterPro" id="IPR002151">
    <property type="entry name" value="Kinesin_light"/>
</dbReference>
<evidence type="ECO:0000256" key="8">
    <source>
        <dbReference type="ARBA" id="ARBA00023175"/>
    </source>
</evidence>
<feature type="repeat" description="TPR" evidence="10">
    <location>
        <begin position="475"/>
        <end position="508"/>
    </location>
</feature>
<dbReference type="AlphaFoldDB" id="A0A401Z8F5"/>
<gene>
    <name evidence="12" type="ORF">KDAU_04270</name>
</gene>
<dbReference type="SUPFAM" id="SSF48452">
    <property type="entry name" value="TPR-like"/>
    <property type="match status" value="2"/>
</dbReference>
<dbReference type="Proteomes" id="UP000287224">
    <property type="component" value="Unassembled WGS sequence"/>
</dbReference>
<dbReference type="SUPFAM" id="SSF52540">
    <property type="entry name" value="P-loop containing nucleoside triphosphate hydrolases"/>
    <property type="match status" value="1"/>
</dbReference>
<dbReference type="InterPro" id="IPR003593">
    <property type="entry name" value="AAA+_ATPase"/>
</dbReference>
<organism evidence="12 13">
    <name type="scientific">Dictyobacter aurantiacus</name>
    <dbReference type="NCBI Taxonomy" id="1936993"/>
    <lineage>
        <taxon>Bacteria</taxon>
        <taxon>Bacillati</taxon>
        <taxon>Chloroflexota</taxon>
        <taxon>Ktedonobacteria</taxon>
        <taxon>Ktedonobacterales</taxon>
        <taxon>Dictyobacteraceae</taxon>
        <taxon>Dictyobacter</taxon>
    </lineage>
</organism>
<dbReference type="RefSeq" id="WP_160145585.1">
    <property type="nucleotide sequence ID" value="NZ_BIFQ01000001.1"/>
</dbReference>
<keyword evidence="6 10" id="KW-0802">TPR repeat</keyword>
<dbReference type="PANTHER" id="PTHR45783:SF3">
    <property type="entry name" value="KINESIN LIGHT CHAIN"/>
    <property type="match status" value="1"/>
</dbReference>
<dbReference type="GO" id="GO:0016887">
    <property type="term" value="F:ATP hydrolysis activity"/>
    <property type="evidence" value="ECO:0007669"/>
    <property type="project" value="InterPro"/>
</dbReference>
<accession>A0A401Z8F5</accession>
<dbReference type="InterPro" id="IPR011990">
    <property type="entry name" value="TPR-like_helical_dom_sf"/>
</dbReference>
<keyword evidence="7" id="KW-0175">Coiled coil</keyword>
<evidence type="ECO:0000256" key="6">
    <source>
        <dbReference type="ARBA" id="ARBA00022803"/>
    </source>
</evidence>
<keyword evidence="13" id="KW-1185">Reference proteome</keyword>
<evidence type="ECO:0000259" key="11">
    <source>
        <dbReference type="SMART" id="SM00382"/>
    </source>
</evidence>
<evidence type="ECO:0000256" key="4">
    <source>
        <dbReference type="ARBA" id="ARBA00022701"/>
    </source>
</evidence>
<dbReference type="SMART" id="SM00028">
    <property type="entry name" value="TPR"/>
    <property type="match status" value="4"/>
</dbReference>
<dbReference type="OrthoDB" id="580767at2"/>
<evidence type="ECO:0000256" key="7">
    <source>
        <dbReference type="ARBA" id="ARBA00023054"/>
    </source>
</evidence>
<evidence type="ECO:0000313" key="12">
    <source>
        <dbReference type="EMBL" id="GCE03098.1"/>
    </source>
</evidence>
<dbReference type="GO" id="GO:0005737">
    <property type="term" value="C:cytoplasm"/>
    <property type="evidence" value="ECO:0007669"/>
    <property type="project" value="TreeGrafter"/>
</dbReference>
<dbReference type="InterPro" id="IPR049945">
    <property type="entry name" value="AAA_22"/>
</dbReference>
<keyword evidence="4" id="KW-0493">Microtubule</keyword>
<evidence type="ECO:0000256" key="3">
    <source>
        <dbReference type="ARBA" id="ARBA00022490"/>
    </source>
</evidence>
<dbReference type="GO" id="GO:0007018">
    <property type="term" value="P:microtubule-based movement"/>
    <property type="evidence" value="ECO:0007669"/>
    <property type="project" value="TreeGrafter"/>
</dbReference>
<evidence type="ECO:0000256" key="1">
    <source>
        <dbReference type="ARBA" id="ARBA00004245"/>
    </source>
</evidence>
<dbReference type="Pfam" id="PF25000">
    <property type="entry name" value="DUF7779"/>
    <property type="match status" value="1"/>
</dbReference>
<keyword evidence="9" id="KW-0206">Cytoskeleton</keyword>
<dbReference type="InterPro" id="IPR019734">
    <property type="entry name" value="TPR_rpt"/>
</dbReference>
<dbReference type="Gene3D" id="1.25.40.10">
    <property type="entry name" value="Tetratricopeptide repeat domain"/>
    <property type="match status" value="2"/>
</dbReference>
<evidence type="ECO:0000256" key="2">
    <source>
        <dbReference type="ARBA" id="ARBA00009622"/>
    </source>
</evidence>
<feature type="domain" description="AAA+ ATPase" evidence="11">
    <location>
        <begin position="25"/>
        <end position="162"/>
    </location>
</feature>
<dbReference type="PANTHER" id="PTHR45783">
    <property type="entry name" value="KINESIN LIGHT CHAIN"/>
    <property type="match status" value="1"/>
</dbReference>
<keyword evidence="3" id="KW-0963">Cytoplasm</keyword>
<dbReference type="GO" id="GO:0019894">
    <property type="term" value="F:kinesin binding"/>
    <property type="evidence" value="ECO:0007669"/>
    <property type="project" value="TreeGrafter"/>
</dbReference>
<evidence type="ECO:0000256" key="10">
    <source>
        <dbReference type="PROSITE-ProRule" id="PRU00339"/>
    </source>
</evidence>
<protein>
    <recommendedName>
        <fullName evidence="11">AAA+ ATPase domain-containing protein</fullName>
    </recommendedName>
</protein>
<dbReference type="InterPro" id="IPR056681">
    <property type="entry name" value="DUF7779"/>
</dbReference>
<keyword evidence="8" id="KW-0505">Motor protein</keyword>
<dbReference type="Pfam" id="PF13401">
    <property type="entry name" value="AAA_22"/>
    <property type="match status" value="1"/>
</dbReference>
<sequence>MGSLNETFFVDRELLLQKLHDTWTSHHLILVAGRSGSGKTAMLREYARRFSQQYQAIVWFNAATDETLLADLIAALQTYSLPTDKAQEVEHLFHILYEYLSKQHNSLLIIDNFAYNFTVRRLHERQAGVRTIVSTHVPHLPPEIPRLELTALDAQNGALLLLRQARLLSPEQGLHDINAELQRAAQALSREVRGLPITIDLIGRYLHVTGCSGHDYLDMFRSYPAPQHQSGSMDPNAMEEFAIVCECSLHYLRETNPAVVELLQMIALHLPEAIPSALFQFQDTLVEHDSVSEPSNIGILLASGLVSIDASTASLTMHRLIQDIVLQTLSEDEKRQRSKQLFYLWQKLLPRLTNESPSLHLCMASQIRHLASISESESSFFDEVRNVSEAAEVFAWAGGVYREQQLIGVAEPLLRRALAVWQHTHGDAHPLVATILVDLAIMNRALKNYGEAEAFAHRAVVSKSSALGINHPDVLLTLDLLGHIYTDQDKLPEARQCYEKALTIGEKVELTRNPIYNTLRYDLALLHIEQKNWGRAEELLRRVSIGRMVTLGAEDPDTIEAFSRLAEVCRRSKNWTMAEVAYKRILPVQKKLLGAEHPTVLHYLEQQAGVFLHLNRIDEAKQQLQHVQEVKERELGKEHRNLIPCLNGLAQVALAEQEYDTGLALLARAQQIYAQLPDPEPLIQAALLDTTASIELAREHFDLATSLSLSRHWRYISRSWAKNSLN</sequence>
<proteinExistence type="inferred from homology"/>
<reference evidence="13" key="1">
    <citation type="submission" date="2018-12" db="EMBL/GenBank/DDBJ databases">
        <title>Tengunoibacter tsumagoiensis gen. nov., sp. nov., Dictyobacter kobayashii sp. nov., D. alpinus sp. nov., and D. joshuensis sp. nov. and description of Dictyobacteraceae fam. nov. within the order Ktedonobacterales isolated from Tengu-no-mugimeshi.</title>
        <authorList>
            <person name="Wang C.M."/>
            <person name="Zheng Y."/>
            <person name="Sakai Y."/>
            <person name="Toyoda A."/>
            <person name="Minakuchi Y."/>
            <person name="Abe K."/>
            <person name="Yokota A."/>
            <person name="Yabe S."/>
        </authorList>
    </citation>
    <scope>NUCLEOTIDE SEQUENCE [LARGE SCALE GENOMIC DNA]</scope>
    <source>
        <strain evidence="13">S-27</strain>
    </source>
</reference>